<gene>
    <name evidence="1" type="ORF">DK869_03945</name>
</gene>
<dbReference type="EMBL" id="QGLT01000002">
    <property type="protein sequence ID" value="PXZ00568.1"/>
    <property type="molecule type" value="Genomic_DNA"/>
</dbReference>
<evidence type="ECO:0000313" key="1">
    <source>
        <dbReference type="EMBL" id="PXZ00568.1"/>
    </source>
</evidence>
<organism evidence="1 2">
    <name type="scientific">Commensalibacter melissae</name>
    <dbReference type="NCBI Taxonomy" id="2070537"/>
    <lineage>
        <taxon>Bacteria</taxon>
        <taxon>Pseudomonadati</taxon>
        <taxon>Pseudomonadota</taxon>
        <taxon>Alphaproteobacteria</taxon>
        <taxon>Acetobacterales</taxon>
        <taxon>Acetobacteraceae</taxon>
    </lineage>
</organism>
<dbReference type="AlphaFoldDB" id="A0A318MWR2"/>
<dbReference type="RefSeq" id="WP_110438711.1">
    <property type="nucleotide sequence ID" value="NZ_CP046393.1"/>
</dbReference>
<name>A0A318MWR2_9PROT</name>
<sequence>MKKSVIFGTTAVILVLGSSLGGGYIYLQHQLHNRLDAGIKMLEQSFPGSSIVYDRSVTNVFTRSAILEKVKIKGQSGQLYTMDKLNIKSGSRNGLMSATIDNFETKIDSDLMMNNGQIHVDHIDLNNFVPRKDLLDIDASGKIKSVYFSKAKFDLLNLKNITMKLSSGSEKIAIAQYQIKNYGLDRKSDQTLNDFRYYDKVNNRDNYFNIQSLQIKDLSFAKFFQNIEYGKTFEFASDEPKLFHIKNVELKIDAARYQLGDMQISTEKDGKNRLFRGNKFDNLQLQTDSDPRLYALKQYGYDQLNLFGNLSAQYHYDLQEWNLEPFQIGAKNIGNVKINARVKGPEKPSANNEMAMINDYKIVSFTMHFRDDGLIQHLADLKSREKNESVDQIKQEWIEDLQKPDRDFPELSKQAGNAVIDVIHHPDHELTIEVNPDKPYSFLDLTSYNASQIIDHLNIKVHSDSKH</sequence>
<evidence type="ECO:0008006" key="3">
    <source>
        <dbReference type="Google" id="ProtNLM"/>
    </source>
</evidence>
<protein>
    <recommendedName>
        <fullName evidence="3">DUF945 domain-containing protein</fullName>
    </recommendedName>
</protein>
<proteinExistence type="predicted"/>
<comment type="caution">
    <text evidence="1">The sequence shown here is derived from an EMBL/GenBank/DDBJ whole genome shotgun (WGS) entry which is preliminary data.</text>
</comment>
<accession>A0A318MWR2</accession>
<keyword evidence="2" id="KW-1185">Reference proteome</keyword>
<dbReference type="OrthoDB" id="7926122at2"/>
<evidence type="ECO:0000313" key="2">
    <source>
        <dbReference type="Proteomes" id="UP000247565"/>
    </source>
</evidence>
<reference evidence="1 2" key="1">
    <citation type="submission" date="2018-05" db="EMBL/GenBank/DDBJ databases">
        <title>Reference genomes for bee gut microbiota database.</title>
        <authorList>
            <person name="Ellegaard K.M."/>
        </authorList>
    </citation>
    <scope>NUCLEOTIDE SEQUENCE [LARGE SCALE GENOMIC DNA]</scope>
    <source>
        <strain evidence="1 2">ESL0284</strain>
    </source>
</reference>
<dbReference type="Proteomes" id="UP000247565">
    <property type="component" value="Unassembled WGS sequence"/>
</dbReference>